<proteinExistence type="predicted"/>
<protein>
    <submittedName>
        <fullName evidence="2">Uncharacterized protein</fullName>
    </submittedName>
</protein>
<sequence length="104" mass="11288">MAASSAGRTTAVRQNCSVNGSENSVNNVDGQSEWSMDESEGEQGGITSWQTTSRKRGEKRRKDRSSNSESSGRGDDCFKCVIRFGEAGGYSWSGVQDNEVSDYC</sequence>
<accession>A0AAW0MGB3</accession>
<evidence type="ECO:0000313" key="2">
    <source>
        <dbReference type="EMBL" id="KAK7879095.1"/>
    </source>
</evidence>
<reference evidence="3" key="1">
    <citation type="submission" date="2024-04" db="EMBL/GenBank/DDBJ databases">
        <title>Salinicola lusitanus LLJ914,a marine bacterium isolated from the Okinawa Trough.</title>
        <authorList>
            <person name="Li J."/>
        </authorList>
    </citation>
    <scope>NUCLEOTIDE SEQUENCE [LARGE SCALE GENOMIC DNA]</scope>
</reference>
<gene>
    <name evidence="2" type="ORF">WMY93_034124</name>
</gene>
<name>A0AAW0MGB3_9GOBI</name>
<comment type="caution">
    <text evidence="2">The sequence shown here is derived from an EMBL/GenBank/DDBJ whole genome shotgun (WGS) entry which is preliminary data.</text>
</comment>
<keyword evidence="3" id="KW-1185">Reference proteome</keyword>
<dbReference type="AlphaFoldDB" id="A0AAW0MGB3"/>
<dbReference type="EMBL" id="JBBPFD010000372">
    <property type="protein sequence ID" value="KAK7879095.1"/>
    <property type="molecule type" value="Genomic_DNA"/>
</dbReference>
<feature type="region of interest" description="Disordered" evidence="1">
    <location>
        <begin position="1"/>
        <end position="76"/>
    </location>
</feature>
<evidence type="ECO:0000313" key="3">
    <source>
        <dbReference type="Proteomes" id="UP001460270"/>
    </source>
</evidence>
<feature type="compositionally biased region" description="Basic residues" evidence="1">
    <location>
        <begin position="53"/>
        <end position="63"/>
    </location>
</feature>
<feature type="compositionally biased region" description="Low complexity" evidence="1">
    <location>
        <begin position="15"/>
        <end position="28"/>
    </location>
</feature>
<dbReference type="Proteomes" id="UP001460270">
    <property type="component" value="Unassembled WGS sequence"/>
</dbReference>
<evidence type="ECO:0000256" key="1">
    <source>
        <dbReference type="SAM" id="MobiDB-lite"/>
    </source>
</evidence>
<organism evidence="2 3">
    <name type="scientific">Mugilogobius chulae</name>
    <name type="common">yellowstripe goby</name>
    <dbReference type="NCBI Taxonomy" id="88201"/>
    <lineage>
        <taxon>Eukaryota</taxon>
        <taxon>Metazoa</taxon>
        <taxon>Chordata</taxon>
        <taxon>Craniata</taxon>
        <taxon>Vertebrata</taxon>
        <taxon>Euteleostomi</taxon>
        <taxon>Actinopterygii</taxon>
        <taxon>Neopterygii</taxon>
        <taxon>Teleostei</taxon>
        <taxon>Neoteleostei</taxon>
        <taxon>Acanthomorphata</taxon>
        <taxon>Gobiaria</taxon>
        <taxon>Gobiiformes</taxon>
        <taxon>Gobioidei</taxon>
        <taxon>Gobiidae</taxon>
        <taxon>Gobionellinae</taxon>
        <taxon>Mugilogobius</taxon>
    </lineage>
</organism>
<feature type="compositionally biased region" description="Polar residues" evidence="1">
    <location>
        <begin position="1"/>
        <end position="14"/>
    </location>
</feature>